<dbReference type="Pfam" id="PF01546">
    <property type="entry name" value="Peptidase_M20"/>
    <property type="match status" value="1"/>
</dbReference>
<proteinExistence type="inferred from homology"/>
<dbReference type="SUPFAM" id="SSF55031">
    <property type="entry name" value="Bacterial exopeptidase dimerisation domain"/>
    <property type="match status" value="1"/>
</dbReference>
<dbReference type="Proteomes" id="UP001339962">
    <property type="component" value="Unassembled WGS sequence"/>
</dbReference>
<keyword evidence="2 5" id="KW-0479">Metal-binding</keyword>
<name>A0ABD5IVT2_9BACL</name>
<evidence type="ECO:0000256" key="4">
    <source>
        <dbReference type="ARBA" id="ARBA00052737"/>
    </source>
</evidence>
<dbReference type="SUPFAM" id="SSF53187">
    <property type="entry name" value="Zn-dependent exopeptidases"/>
    <property type="match status" value="1"/>
</dbReference>
<feature type="binding site" evidence="5">
    <location>
        <position position="164"/>
    </location>
    <ligand>
        <name>Mn(2+)</name>
        <dbReference type="ChEBI" id="CHEBI:29035"/>
        <label>2</label>
    </ligand>
</feature>
<feature type="binding site" evidence="5">
    <location>
        <position position="363"/>
    </location>
    <ligand>
        <name>Mn(2+)</name>
        <dbReference type="ChEBI" id="CHEBI:29035"/>
        <label>2</label>
    </ligand>
</feature>
<dbReference type="InterPro" id="IPR002933">
    <property type="entry name" value="Peptidase_M20"/>
</dbReference>
<dbReference type="PIRSF" id="PIRSF005962">
    <property type="entry name" value="Pept_M20D_amidohydro"/>
    <property type="match status" value="1"/>
</dbReference>
<dbReference type="Proteomes" id="UP001213979">
    <property type="component" value="Unassembled WGS sequence"/>
</dbReference>
<feature type="binding site" evidence="5">
    <location>
        <position position="103"/>
    </location>
    <ligand>
        <name>Mn(2+)</name>
        <dbReference type="ChEBI" id="CHEBI:29035"/>
        <label>2</label>
    </ligand>
</feature>
<accession>A0ABD5IVT2</accession>
<dbReference type="FunFam" id="3.40.630.10:FF:000006">
    <property type="entry name" value="N-acetyldiaminopimelate deacetylase"/>
    <property type="match status" value="1"/>
</dbReference>
<dbReference type="Pfam" id="PF07687">
    <property type="entry name" value="M20_dimer"/>
    <property type="match status" value="1"/>
</dbReference>
<dbReference type="NCBIfam" id="TIGR01891">
    <property type="entry name" value="amidohydrolases"/>
    <property type="match status" value="1"/>
</dbReference>
<feature type="binding site" evidence="5">
    <location>
        <position position="105"/>
    </location>
    <ligand>
        <name>Mn(2+)</name>
        <dbReference type="ChEBI" id="CHEBI:29035"/>
        <label>2</label>
    </ligand>
</feature>
<dbReference type="GO" id="GO:0050118">
    <property type="term" value="F:N-acetyldiaminopimelate deacetylase activity"/>
    <property type="evidence" value="ECO:0007669"/>
    <property type="project" value="UniProtKB-ARBA"/>
</dbReference>
<dbReference type="InterPro" id="IPR017439">
    <property type="entry name" value="Amidohydrolase"/>
</dbReference>
<reference evidence="7 9" key="1">
    <citation type="submission" date="2023-01" db="EMBL/GenBank/DDBJ databases">
        <title>Genome-based reclassification of Anoxybacillus geothermalis as a later heterotypic synonym of Anoxybacillus rupiensis.</title>
        <authorList>
            <person name="Inan Bektas K."/>
            <person name="Canakci S."/>
            <person name="Belduz A.A."/>
            <person name="Guler H.H."/>
        </authorList>
    </citation>
    <scope>NUCLEOTIDE SEQUENCE [LARGE SCALE GENOMIC DNA]</scope>
    <source>
        <strain evidence="7 9">DSM 17127</strain>
    </source>
</reference>
<dbReference type="EMBL" id="JAQOTG010000008">
    <property type="protein sequence ID" value="MDE8564165.1"/>
    <property type="molecule type" value="Genomic_DNA"/>
</dbReference>
<dbReference type="FunFam" id="3.30.70.360:FF:000001">
    <property type="entry name" value="N-acetyldiaminopimelate deacetylase"/>
    <property type="match status" value="1"/>
</dbReference>
<dbReference type="AlphaFoldDB" id="A0ABD5IVT2"/>
<reference evidence="8 10" key="2">
    <citation type="submission" date="2023-03" db="EMBL/GenBank/DDBJ databases">
        <title>Bacillus Genome Sequencing.</title>
        <authorList>
            <person name="Dunlap C."/>
        </authorList>
    </citation>
    <scope>NUCLEOTIDE SEQUENCE [LARGE SCALE GENOMIC DNA]</scope>
    <source>
        <strain evidence="8 10">NRS-38</strain>
    </source>
</reference>
<evidence type="ECO:0000313" key="10">
    <source>
        <dbReference type="Proteomes" id="UP001339962"/>
    </source>
</evidence>
<dbReference type="InterPro" id="IPR036264">
    <property type="entry name" value="Bact_exopeptidase_dim_dom"/>
</dbReference>
<comment type="similarity">
    <text evidence="1">Belongs to the peptidase M20 family.</text>
</comment>
<evidence type="ECO:0000256" key="5">
    <source>
        <dbReference type="PIRSR" id="PIRSR005962-1"/>
    </source>
</evidence>
<evidence type="ECO:0000259" key="6">
    <source>
        <dbReference type="Pfam" id="PF07687"/>
    </source>
</evidence>
<dbReference type="GO" id="GO:0019877">
    <property type="term" value="P:diaminopimelate biosynthetic process"/>
    <property type="evidence" value="ECO:0007669"/>
    <property type="project" value="UniProtKB-ARBA"/>
</dbReference>
<evidence type="ECO:0000313" key="7">
    <source>
        <dbReference type="EMBL" id="MDE8564165.1"/>
    </source>
</evidence>
<protein>
    <submittedName>
        <fullName evidence="8">M20 family metallopeptidase</fullName>
    </submittedName>
</protein>
<evidence type="ECO:0000256" key="1">
    <source>
        <dbReference type="ARBA" id="ARBA00006153"/>
    </source>
</evidence>
<comment type="caution">
    <text evidence="8">The sequence shown here is derived from an EMBL/GenBank/DDBJ whole genome shotgun (WGS) entry which is preliminary data.</text>
</comment>
<evidence type="ECO:0000256" key="3">
    <source>
        <dbReference type="ARBA" id="ARBA00022801"/>
    </source>
</evidence>
<sequence>MNIRLYERLEAYYDEMVSIRRYLHQHPELSFQEYQTAKYIADYYKALHVPVQEQVGGNGVVAKIHGGKPGKTVALRADFDALPIQDEKDVPYKSTVPGVMHACGHDGHTASLLVLGKVLHEIREEIAGTIVLIHQHAEEYAPGGAISMIEAGCLEGVDAIFGTHLWATEPTGKIQYRTGPIMAAADRFEITIKGMGGHGAEPHRTKDAIVVASQLVLALQQIVSRRVNPLQPAVVSVGSFIADNAFNIIADTAKLIGTVRTFDEAVRDEIEKEIERITKGVCLAADCLYEYTYTKGYPPVVNHEEETKLIVDIAKQVSEVTMIEEVEPRMGGEDFAYYLQKVRGTFFFTGAKAEEVSSPFPHHHPRFDFDERAMLIAAKMLGTAALSYLTK</sequence>
<comment type="cofactor">
    <cofactor evidence="5">
        <name>Mn(2+)</name>
        <dbReference type="ChEBI" id="CHEBI:29035"/>
    </cofactor>
    <text evidence="5">The Mn(2+) ion enhances activity.</text>
</comment>
<dbReference type="GO" id="GO:0046872">
    <property type="term" value="F:metal ion binding"/>
    <property type="evidence" value="ECO:0007669"/>
    <property type="project" value="UniProtKB-KW"/>
</dbReference>
<dbReference type="RefSeq" id="WP_080860500.1">
    <property type="nucleotide sequence ID" value="NZ_JACIDF010000004.1"/>
</dbReference>
<dbReference type="PANTHER" id="PTHR11014:SF63">
    <property type="entry name" value="METALLOPEPTIDASE, PUTATIVE (AFU_ORTHOLOGUE AFUA_6G09600)-RELATED"/>
    <property type="match status" value="1"/>
</dbReference>
<evidence type="ECO:0000313" key="9">
    <source>
        <dbReference type="Proteomes" id="UP001213979"/>
    </source>
</evidence>
<dbReference type="PANTHER" id="PTHR11014">
    <property type="entry name" value="PEPTIDASE M20 FAMILY MEMBER"/>
    <property type="match status" value="1"/>
</dbReference>
<evidence type="ECO:0000256" key="2">
    <source>
        <dbReference type="ARBA" id="ARBA00022723"/>
    </source>
</evidence>
<dbReference type="Gene3D" id="3.30.70.360">
    <property type="match status" value="1"/>
</dbReference>
<feature type="domain" description="Peptidase M20 dimerisation" evidence="6">
    <location>
        <begin position="187"/>
        <end position="279"/>
    </location>
</feature>
<feature type="binding site" evidence="5">
    <location>
        <position position="139"/>
    </location>
    <ligand>
        <name>Mn(2+)</name>
        <dbReference type="ChEBI" id="CHEBI:29035"/>
        <label>2</label>
    </ligand>
</feature>
<dbReference type="Gene3D" id="3.40.630.10">
    <property type="entry name" value="Zn peptidases"/>
    <property type="match status" value="1"/>
</dbReference>
<gene>
    <name evidence="8" type="ORF">P9850_07930</name>
    <name evidence="7" type="ORF">PNH38_09715</name>
</gene>
<keyword evidence="9" id="KW-1185">Reference proteome</keyword>
<dbReference type="EMBL" id="JARTLI010000012">
    <property type="protein sequence ID" value="MED5051784.1"/>
    <property type="molecule type" value="Genomic_DNA"/>
</dbReference>
<keyword evidence="5" id="KW-0464">Manganese</keyword>
<dbReference type="InterPro" id="IPR011650">
    <property type="entry name" value="Peptidase_M20_dimer"/>
</dbReference>
<comment type="catalytic activity">
    <reaction evidence="4">
        <text>N-acetyl-L-cysteine + H2O = L-cysteine + acetate</text>
        <dbReference type="Rhea" id="RHEA:75515"/>
        <dbReference type="ChEBI" id="CHEBI:15377"/>
        <dbReference type="ChEBI" id="CHEBI:30089"/>
        <dbReference type="ChEBI" id="CHEBI:35235"/>
        <dbReference type="ChEBI" id="CHEBI:78236"/>
    </reaction>
    <physiologicalReaction direction="left-to-right" evidence="4">
        <dbReference type="Rhea" id="RHEA:75516"/>
    </physiologicalReaction>
</comment>
<evidence type="ECO:0000313" key="8">
    <source>
        <dbReference type="EMBL" id="MED5051784.1"/>
    </source>
</evidence>
<keyword evidence="3" id="KW-0378">Hydrolase</keyword>
<dbReference type="CDD" id="cd08021">
    <property type="entry name" value="M20_Acy1_YhaA-like"/>
    <property type="match status" value="1"/>
</dbReference>
<organism evidence="8 10">
    <name type="scientific">Anoxybacteroides rupiense</name>
    <dbReference type="NCBI Taxonomy" id="311460"/>
    <lineage>
        <taxon>Bacteria</taxon>
        <taxon>Bacillati</taxon>
        <taxon>Bacillota</taxon>
        <taxon>Bacilli</taxon>
        <taxon>Bacillales</taxon>
        <taxon>Anoxybacillaceae</taxon>
        <taxon>Anoxybacteroides</taxon>
    </lineage>
</organism>